<dbReference type="EMBL" id="FTOT01000010">
    <property type="protein sequence ID" value="SIT21424.1"/>
    <property type="molecule type" value="Genomic_DNA"/>
</dbReference>
<keyword evidence="8" id="KW-0270">Exopolysaccharide synthesis</keyword>
<keyword evidence="5 9" id="KW-0812">Transmembrane</keyword>
<keyword evidence="12" id="KW-1185">Reference proteome</keyword>
<evidence type="ECO:0000256" key="5">
    <source>
        <dbReference type="ARBA" id="ARBA00022692"/>
    </source>
</evidence>
<accession>A0A1N7QF42</accession>
<evidence type="ECO:0000256" key="4">
    <source>
        <dbReference type="ARBA" id="ARBA00022679"/>
    </source>
</evidence>
<keyword evidence="4 11" id="KW-0808">Transferase</keyword>
<evidence type="ECO:0000256" key="1">
    <source>
        <dbReference type="ARBA" id="ARBA00004236"/>
    </source>
</evidence>
<dbReference type="STRING" id="1086013.SAMN05421774_11015"/>
<evidence type="ECO:0000313" key="12">
    <source>
        <dbReference type="Proteomes" id="UP000186141"/>
    </source>
</evidence>
<dbReference type="AlphaFoldDB" id="A0A1N7QF42"/>
<evidence type="ECO:0000259" key="10">
    <source>
        <dbReference type="Pfam" id="PF02397"/>
    </source>
</evidence>
<sequence length="233" mass="26263">MTTHYRDLQASIDEKSLAAPVGIGGVFRARRLSYRRTGKWALDVVLVLLSLPFVLPLVGVLALAIFLRDGKAPFYSQDRLGKGGRIYRLWKLRTMVVDADRLLAAHLAADPAARQEWHETQKLKHDPRITRVGRLLRKSSLDELPQLWNVLKGDMSLVGPRPMMPDQRPLYPGEAYYRLLPGITGPWQVSERNATTFAARAGFDTDYEDRLSLGTDLRLLLATVRVVIRGTGY</sequence>
<dbReference type="Pfam" id="PF02397">
    <property type="entry name" value="Bac_transf"/>
    <property type="match status" value="1"/>
</dbReference>
<dbReference type="OrthoDB" id="9808602at2"/>
<dbReference type="PANTHER" id="PTHR30576:SF4">
    <property type="entry name" value="UNDECAPRENYL-PHOSPHATE GALACTOSE PHOSPHOTRANSFERASE"/>
    <property type="match status" value="1"/>
</dbReference>
<evidence type="ECO:0000256" key="3">
    <source>
        <dbReference type="ARBA" id="ARBA00022475"/>
    </source>
</evidence>
<dbReference type="GO" id="GO:0005886">
    <property type="term" value="C:plasma membrane"/>
    <property type="evidence" value="ECO:0007669"/>
    <property type="project" value="UniProtKB-SubCell"/>
</dbReference>
<evidence type="ECO:0000256" key="9">
    <source>
        <dbReference type="SAM" id="Phobius"/>
    </source>
</evidence>
<evidence type="ECO:0000256" key="2">
    <source>
        <dbReference type="ARBA" id="ARBA00006464"/>
    </source>
</evidence>
<gene>
    <name evidence="11" type="ORF">SAMN05421774_11015</name>
</gene>
<comment type="similarity">
    <text evidence="2">Belongs to the bacterial sugar transferase family.</text>
</comment>
<dbReference type="PANTHER" id="PTHR30576">
    <property type="entry name" value="COLANIC BIOSYNTHESIS UDP-GLUCOSE LIPID CARRIER TRANSFERASE"/>
    <property type="match status" value="1"/>
</dbReference>
<dbReference type="Proteomes" id="UP000186141">
    <property type="component" value="Unassembled WGS sequence"/>
</dbReference>
<protein>
    <submittedName>
        <fullName evidence="11">Sugar transferase involved in LPS biosynthesis (Colanic, teichoic acid)</fullName>
    </submittedName>
</protein>
<evidence type="ECO:0000256" key="8">
    <source>
        <dbReference type="ARBA" id="ARBA00023169"/>
    </source>
</evidence>
<keyword evidence="3" id="KW-1003">Cell membrane</keyword>
<dbReference type="GO" id="GO:0000271">
    <property type="term" value="P:polysaccharide biosynthetic process"/>
    <property type="evidence" value="ECO:0007669"/>
    <property type="project" value="UniProtKB-KW"/>
</dbReference>
<feature type="domain" description="Bacterial sugar transferase" evidence="10">
    <location>
        <begin position="39"/>
        <end position="228"/>
    </location>
</feature>
<evidence type="ECO:0000313" key="11">
    <source>
        <dbReference type="EMBL" id="SIT21424.1"/>
    </source>
</evidence>
<dbReference type="InterPro" id="IPR003362">
    <property type="entry name" value="Bact_transf"/>
</dbReference>
<proteinExistence type="inferred from homology"/>
<dbReference type="RefSeq" id="WP_076533787.1">
    <property type="nucleotide sequence ID" value="NZ_BMEH01000010.1"/>
</dbReference>
<keyword evidence="6 9" id="KW-1133">Transmembrane helix</keyword>
<dbReference type="GO" id="GO:0016780">
    <property type="term" value="F:phosphotransferase activity, for other substituted phosphate groups"/>
    <property type="evidence" value="ECO:0007669"/>
    <property type="project" value="TreeGrafter"/>
</dbReference>
<keyword evidence="7 9" id="KW-0472">Membrane</keyword>
<feature type="transmembrane region" description="Helical" evidence="9">
    <location>
        <begin position="40"/>
        <end position="67"/>
    </location>
</feature>
<organism evidence="11 12">
    <name type="scientific">Gemmobacter megaterium</name>
    <dbReference type="NCBI Taxonomy" id="1086013"/>
    <lineage>
        <taxon>Bacteria</taxon>
        <taxon>Pseudomonadati</taxon>
        <taxon>Pseudomonadota</taxon>
        <taxon>Alphaproteobacteria</taxon>
        <taxon>Rhodobacterales</taxon>
        <taxon>Paracoccaceae</taxon>
        <taxon>Gemmobacter</taxon>
    </lineage>
</organism>
<reference evidence="11 12" key="1">
    <citation type="submission" date="2017-01" db="EMBL/GenBank/DDBJ databases">
        <authorList>
            <person name="Mah S.A."/>
            <person name="Swanson W.J."/>
            <person name="Moy G.W."/>
            <person name="Vacquier V.D."/>
        </authorList>
    </citation>
    <scope>NUCLEOTIDE SEQUENCE [LARGE SCALE GENOMIC DNA]</scope>
    <source>
        <strain evidence="11 12">DSM 26375</strain>
    </source>
</reference>
<evidence type="ECO:0000256" key="7">
    <source>
        <dbReference type="ARBA" id="ARBA00023136"/>
    </source>
</evidence>
<evidence type="ECO:0000256" key="6">
    <source>
        <dbReference type="ARBA" id="ARBA00022989"/>
    </source>
</evidence>
<comment type="subcellular location">
    <subcellularLocation>
        <location evidence="1">Cell membrane</location>
    </subcellularLocation>
</comment>
<name>A0A1N7QF42_9RHOB</name>